<evidence type="ECO:0000256" key="4">
    <source>
        <dbReference type="ARBA" id="ARBA00022801"/>
    </source>
</evidence>
<dbReference type="Gene3D" id="3.90.70.10">
    <property type="entry name" value="Cysteine proteinases"/>
    <property type="match status" value="1"/>
</dbReference>
<keyword evidence="4" id="KW-0378">Hydrolase</keyword>
<evidence type="ECO:0000313" key="13">
    <source>
        <dbReference type="Proteomes" id="UP001146120"/>
    </source>
</evidence>
<evidence type="ECO:0000313" key="12">
    <source>
        <dbReference type="EMBL" id="DAZ96774.1"/>
    </source>
</evidence>
<sequence>MTMMRGLWTAVCMTACAVAMGAMEPAEAMKSPLEYEREFADWMQRHHITFKDALEFAKRLQTYIANDIFILAHNAAHDLHGFTLGHNEFSHLSFDEFKVHMTGFKIPQGFTQQHLEANTSTVLRSANVPESIDWVEKGGVTPVKNQGMCGSCWAFSATGAIEGATFVSSGKLPSLSEQELVDCDTNDMGCNGGIMDHAFEWVEEHGGICSEQDYEYQAKGAVCRTCEEVVKVTGYQDVTPNDEQALKAAVAQQPVSVAIEADQPEFQFYKSGVFAKKCGTQLDHGVLVVGYGTDNGNKFWKVKNSWGDSWGEKGYIRLARETGEPAGKCGVAMYPSYPFAQLVKKDAERAPAVETTAPKSTPPVQKATEKKSKATPSLATLVGSSATISQCGDKEKSIIHFDDLEITPKSPKRGKPIVFFGNGDVKQGFETADFKLIVKLAGTQVYKHAGTICGDTHVPLPLGLGHIDVHGFACPMKQGKFENLKVHVNLPIIAPSGNYEIQLLSGNSNSEDSLFCVHVGLDLENDEDFKKGHVYEYLPNM</sequence>
<name>A0AAV2YTT3_9STRA</name>
<dbReference type="SUPFAM" id="SSF54001">
    <property type="entry name" value="Cysteine proteinases"/>
    <property type="match status" value="1"/>
</dbReference>
<keyword evidence="6" id="KW-1015">Disulfide bond</keyword>
<keyword evidence="13" id="KW-1185">Reference proteome</keyword>
<proteinExistence type="inferred from homology"/>
<protein>
    <submittedName>
        <fullName evidence="12">Uncharacterized protein</fullName>
    </submittedName>
</protein>
<feature type="domain" description="MD-2-related lipid-recognition" evidence="10">
    <location>
        <begin position="388"/>
        <end position="521"/>
    </location>
</feature>
<dbReference type="AlphaFoldDB" id="A0AAV2YTT3"/>
<feature type="chain" id="PRO_5043819658" evidence="8">
    <location>
        <begin position="29"/>
        <end position="541"/>
    </location>
</feature>
<dbReference type="SMART" id="SM00645">
    <property type="entry name" value="Pept_C1"/>
    <property type="match status" value="1"/>
</dbReference>
<dbReference type="CDD" id="cd02248">
    <property type="entry name" value="Peptidase_C1A"/>
    <property type="match status" value="1"/>
</dbReference>
<feature type="domain" description="Peptidase C1A papain C-terminal" evidence="9">
    <location>
        <begin position="128"/>
        <end position="339"/>
    </location>
</feature>
<dbReference type="Proteomes" id="UP001146120">
    <property type="component" value="Unassembled WGS sequence"/>
</dbReference>
<comment type="caution">
    <text evidence="12">The sequence shown here is derived from an EMBL/GenBank/DDBJ whole genome shotgun (WGS) entry which is preliminary data.</text>
</comment>
<dbReference type="GO" id="GO:0006508">
    <property type="term" value="P:proteolysis"/>
    <property type="evidence" value="ECO:0007669"/>
    <property type="project" value="UniProtKB-KW"/>
</dbReference>
<keyword evidence="2" id="KW-0645">Protease</keyword>
<feature type="domain" description="Cathepsin propeptide inhibitor" evidence="11">
    <location>
        <begin position="39"/>
        <end position="97"/>
    </location>
</feature>
<dbReference type="Gene3D" id="2.70.220.10">
    <property type="entry name" value="Ganglioside GM2 activator"/>
    <property type="match status" value="1"/>
</dbReference>
<dbReference type="GO" id="GO:0008234">
    <property type="term" value="F:cysteine-type peptidase activity"/>
    <property type="evidence" value="ECO:0007669"/>
    <property type="project" value="InterPro"/>
</dbReference>
<dbReference type="InterPro" id="IPR013201">
    <property type="entry name" value="Prot_inhib_I29"/>
</dbReference>
<dbReference type="InterPro" id="IPR025660">
    <property type="entry name" value="Pept_his_AS"/>
</dbReference>
<evidence type="ECO:0000256" key="3">
    <source>
        <dbReference type="ARBA" id="ARBA00022729"/>
    </source>
</evidence>
<keyword evidence="3 8" id="KW-0732">Signal</keyword>
<dbReference type="InterPro" id="IPR038765">
    <property type="entry name" value="Papain-like_cys_pep_sf"/>
</dbReference>
<accession>A0AAV2YTT3</accession>
<feature type="signal peptide" evidence="8">
    <location>
        <begin position="1"/>
        <end position="28"/>
    </location>
</feature>
<dbReference type="Pfam" id="PF02221">
    <property type="entry name" value="E1_DerP2_DerF2"/>
    <property type="match status" value="1"/>
</dbReference>
<gene>
    <name evidence="12" type="ORF">N0F65_005772</name>
</gene>
<dbReference type="SUPFAM" id="SSF81296">
    <property type="entry name" value="E set domains"/>
    <property type="match status" value="1"/>
</dbReference>
<dbReference type="PROSITE" id="PS00139">
    <property type="entry name" value="THIOL_PROTEASE_CYS"/>
    <property type="match status" value="1"/>
</dbReference>
<dbReference type="InterPro" id="IPR014756">
    <property type="entry name" value="Ig_E-set"/>
</dbReference>
<dbReference type="SMART" id="SM00737">
    <property type="entry name" value="ML"/>
    <property type="match status" value="1"/>
</dbReference>
<evidence type="ECO:0000256" key="6">
    <source>
        <dbReference type="ARBA" id="ARBA00023157"/>
    </source>
</evidence>
<dbReference type="Pfam" id="PF08246">
    <property type="entry name" value="Inhibitor_I29"/>
    <property type="match status" value="1"/>
</dbReference>
<dbReference type="InterPro" id="IPR000169">
    <property type="entry name" value="Pept_cys_AS"/>
</dbReference>
<dbReference type="PANTHER" id="PTHR12411">
    <property type="entry name" value="CYSTEINE PROTEASE FAMILY C1-RELATED"/>
    <property type="match status" value="1"/>
</dbReference>
<evidence type="ECO:0000259" key="9">
    <source>
        <dbReference type="SMART" id="SM00645"/>
    </source>
</evidence>
<evidence type="ECO:0000256" key="2">
    <source>
        <dbReference type="ARBA" id="ARBA00022670"/>
    </source>
</evidence>
<dbReference type="InterPro" id="IPR000668">
    <property type="entry name" value="Peptidase_C1A_C"/>
</dbReference>
<dbReference type="InterPro" id="IPR036846">
    <property type="entry name" value="GM2-AP_sf"/>
</dbReference>
<evidence type="ECO:0000259" key="10">
    <source>
        <dbReference type="SMART" id="SM00737"/>
    </source>
</evidence>
<comment type="similarity">
    <text evidence="1">Belongs to the peptidase C1 family.</text>
</comment>
<dbReference type="SMART" id="SM00848">
    <property type="entry name" value="Inhibitor_I29"/>
    <property type="match status" value="1"/>
</dbReference>
<reference evidence="12" key="2">
    <citation type="journal article" date="2023" name="Microbiol Resour">
        <title>Decontamination and Annotation of the Draft Genome Sequence of the Oomycete Lagenidium giganteum ARSEF 373.</title>
        <authorList>
            <person name="Morgan W.R."/>
            <person name="Tartar A."/>
        </authorList>
    </citation>
    <scope>NUCLEOTIDE SEQUENCE</scope>
    <source>
        <strain evidence="12">ARSEF 373</strain>
    </source>
</reference>
<evidence type="ECO:0000259" key="11">
    <source>
        <dbReference type="SMART" id="SM00848"/>
    </source>
</evidence>
<evidence type="ECO:0000256" key="5">
    <source>
        <dbReference type="ARBA" id="ARBA00023145"/>
    </source>
</evidence>
<keyword evidence="5" id="KW-0865">Zymogen</keyword>
<dbReference type="PRINTS" id="PR00705">
    <property type="entry name" value="PAPAIN"/>
</dbReference>
<dbReference type="FunFam" id="3.90.70.10:FF:000067">
    <property type="entry name" value="Senescence-specific cysteine protease"/>
    <property type="match status" value="1"/>
</dbReference>
<dbReference type="EMBL" id="DAKRPA010000156">
    <property type="protein sequence ID" value="DAZ96774.1"/>
    <property type="molecule type" value="Genomic_DNA"/>
</dbReference>
<dbReference type="InterPro" id="IPR039417">
    <property type="entry name" value="Peptidase_C1A_papain-like"/>
</dbReference>
<dbReference type="Pfam" id="PF00112">
    <property type="entry name" value="Peptidase_C1"/>
    <property type="match status" value="1"/>
</dbReference>
<evidence type="ECO:0000256" key="7">
    <source>
        <dbReference type="SAM" id="MobiDB-lite"/>
    </source>
</evidence>
<evidence type="ECO:0000256" key="1">
    <source>
        <dbReference type="ARBA" id="ARBA00008455"/>
    </source>
</evidence>
<organism evidence="12 13">
    <name type="scientific">Lagenidium giganteum</name>
    <dbReference type="NCBI Taxonomy" id="4803"/>
    <lineage>
        <taxon>Eukaryota</taxon>
        <taxon>Sar</taxon>
        <taxon>Stramenopiles</taxon>
        <taxon>Oomycota</taxon>
        <taxon>Peronosporomycetes</taxon>
        <taxon>Pythiales</taxon>
        <taxon>Pythiaceae</taxon>
    </lineage>
</organism>
<dbReference type="InterPro" id="IPR003172">
    <property type="entry name" value="ML_dom"/>
</dbReference>
<reference evidence="12" key="1">
    <citation type="submission" date="2022-11" db="EMBL/GenBank/DDBJ databases">
        <authorList>
            <person name="Morgan W.R."/>
            <person name="Tartar A."/>
        </authorList>
    </citation>
    <scope>NUCLEOTIDE SEQUENCE</scope>
    <source>
        <strain evidence="12">ARSEF 373</strain>
    </source>
</reference>
<feature type="region of interest" description="Disordered" evidence="7">
    <location>
        <begin position="350"/>
        <end position="375"/>
    </location>
</feature>
<dbReference type="PROSITE" id="PS00639">
    <property type="entry name" value="THIOL_PROTEASE_HIS"/>
    <property type="match status" value="1"/>
</dbReference>
<dbReference type="InterPro" id="IPR013128">
    <property type="entry name" value="Peptidase_C1A"/>
</dbReference>
<evidence type="ECO:0000256" key="8">
    <source>
        <dbReference type="SAM" id="SignalP"/>
    </source>
</evidence>